<name>A0ABN2CRM5_9MICO</name>
<accession>A0ABN2CRM5</accession>
<evidence type="ECO:0000313" key="1">
    <source>
        <dbReference type="EMBL" id="GAA1561537.1"/>
    </source>
</evidence>
<protein>
    <recommendedName>
        <fullName evidence="3">Transposase</fullName>
    </recommendedName>
</protein>
<keyword evidence="2" id="KW-1185">Reference proteome</keyword>
<sequence>MSARTAWKLCSANAWWSSFGKKRGNNGKKPGPPVHDDPLATVDEQGVTRHEFIADHPNQVWLSDITPQA</sequence>
<evidence type="ECO:0000313" key="2">
    <source>
        <dbReference type="Proteomes" id="UP001500350"/>
    </source>
</evidence>
<proteinExistence type="predicted"/>
<comment type="caution">
    <text evidence="1">The sequence shown here is derived from an EMBL/GenBank/DDBJ whole genome shotgun (WGS) entry which is preliminary data.</text>
</comment>
<reference evidence="1 2" key="1">
    <citation type="journal article" date="2019" name="Int. J. Syst. Evol. Microbiol.">
        <title>The Global Catalogue of Microorganisms (GCM) 10K type strain sequencing project: providing services to taxonomists for standard genome sequencing and annotation.</title>
        <authorList>
            <consortium name="The Broad Institute Genomics Platform"/>
            <consortium name="The Broad Institute Genome Sequencing Center for Infectious Disease"/>
            <person name="Wu L."/>
            <person name="Ma J."/>
        </authorList>
    </citation>
    <scope>NUCLEOTIDE SEQUENCE [LARGE SCALE GENOMIC DNA]</scope>
    <source>
        <strain evidence="1 2">JCM 14589</strain>
    </source>
</reference>
<dbReference type="Proteomes" id="UP001500350">
    <property type="component" value="Unassembled WGS sequence"/>
</dbReference>
<gene>
    <name evidence="1" type="ORF">GCM10009763_07570</name>
</gene>
<organism evidence="1 2">
    <name type="scientific">Dermacoccus profundi</name>
    <dbReference type="NCBI Taxonomy" id="322602"/>
    <lineage>
        <taxon>Bacteria</taxon>
        <taxon>Bacillati</taxon>
        <taxon>Actinomycetota</taxon>
        <taxon>Actinomycetes</taxon>
        <taxon>Micrococcales</taxon>
        <taxon>Dermacoccaceae</taxon>
        <taxon>Dermacoccus</taxon>
    </lineage>
</organism>
<dbReference type="EMBL" id="BAAANW010000007">
    <property type="protein sequence ID" value="GAA1561537.1"/>
    <property type="molecule type" value="Genomic_DNA"/>
</dbReference>
<evidence type="ECO:0008006" key="3">
    <source>
        <dbReference type="Google" id="ProtNLM"/>
    </source>
</evidence>